<dbReference type="Proteomes" id="UP000828390">
    <property type="component" value="Unassembled WGS sequence"/>
</dbReference>
<dbReference type="AlphaFoldDB" id="A0A9D4HXA4"/>
<organism evidence="4 5">
    <name type="scientific">Dreissena polymorpha</name>
    <name type="common">Zebra mussel</name>
    <name type="synonym">Mytilus polymorpha</name>
    <dbReference type="NCBI Taxonomy" id="45954"/>
    <lineage>
        <taxon>Eukaryota</taxon>
        <taxon>Metazoa</taxon>
        <taxon>Spiralia</taxon>
        <taxon>Lophotrochozoa</taxon>
        <taxon>Mollusca</taxon>
        <taxon>Bivalvia</taxon>
        <taxon>Autobranchia</taxon>
        <taxon>Heteroconchia</taxon>
        <taxon>Euheterodonta</taxon>
        <taxon>Imparidentia</taxon>
        <taxon>Neoheterodontei</taxon>
        <taxon>Myida</taxon>
        <taxon>Dreissenoidea</taxon>
        <taxon>Dreissenidae</taxon>
        <taxon>Dreissena</taxon>
    </lineage>
</organism>
<accession>A0A9D4HXA4</accession>
<evidence type="ECO:0000259" key="3">
    <source>
        <dbReference type="PROSITE" id="PS50287"/>
    </source>
</evidence>
<dbReference type="PROSITE" id="PS50287">
    <property type="entry name" value="SRCR_2"/>
    <property type="match status" value="1"/>
</dbReference>
<dbReference type="InterPro" id="IPR036772">
    <property type="entry name" value="SRCR-like_dom_sf"/>
</dbReference>
<dbReference type="SMART" id="SM00202">
    <property type="entry name" value="SR"/>
    <property type="match status" value="1"/>
</dbReference>
<dbReference type="GO" id="GO:0016020">
    <property type="term" value="C:membrane"/>
    <property type="evidence" value="ECO:0007669"/>
    <property type="project" value="InterPro"/>
</dbReference>
<dbReference type="EMBL" id="JAIWYP010000011">
    <property type="protein sequence ID" value="KAH3736222.1"/>
    <property type="molecule type" value="Genomic_DNA"/>
</dbReference>
<name>A0A9D4HXA4_DREPO</name>
<sequence>MFGYSGSNGELRNWAFFGMGTGPILMDQVMCAGSEIILTQCYYEEYHNCTHTEDQGVECI</sequence>
<evidence type="ECO:0000256" key="1">
    <source>
        <dbReference type="ARBA" id="ARBA00023157"/>
    </source>
</evidence>
<dbReference type="Gene3D" id="3.10.250.10">
    <property type="entry name" value="SRCR-like domain"/>
    <property type="match status" value="1"/>
</dbReference>
<proteinExistence type="predicted"/>
<dbReference type="PANTHER" id="PTHR48071:SF28">
    <property type="entry name" value="SRCR DOMAIN-CONTAINING PROTEIN"/>
    <property type="match status" value="1"/>
</dbReference>
<evidence type="ECO:0000256" key="2">
    <source>
        <dbReference type="PROSITE-ProRule" id="PRU00196"/>
    </source>
</evidence>
<dbReference type="InterPro" id="IPR001190">
    <property type="entry name" value="SRCR"/>
</dbReference>
<feature type="domain" description="SRCR" evidence="3">
    <location>
        <begin position="1"/>
        <end position="60"/>
    </location>
</feature>
<evidence type="ECO:0000313" key="5">
    <source>
        <dbReference type="Proteomes" id="UP000828390"/>
    </source>
</evidence>
<protein>
    <recommendedName>
        <fullName evidence="3">SRCR domain-containing protein</fullName>
    </recommendedName>
</protein>
<evidence type="ECO:0000313" key="4">
    <source>
        <dbReference type="EMBL" id="KAH3736222.1"/>
    </source>
</evidence>
<dbReference type="SUPFAM" id="SSF56487">
    <property type="entry name" value="SRCR-like"/>
    <property type="match status" value="1"/>
</dbReference>
<dbReference type="PANTHER" id="PTHR48071">
    <property type="entry name" value="SRCR DOMAIN-CONTAINING PROTEIN"/>
    <property type="match status" value="1"/>
</dbReference>
<reference evidence="4" key="1">
    <citation type="journal article" date="2019" name="bioRxiv">
        <title>The Genome of the Zebra Mussel, Dreissena polymorpha: A Resource for Invasive Species Research.</title>
        <authorList>
            <person name="McCartney M.A."/>
            <person name="Auch B."/>
            <person name="Kono T."/>
            <person name="Mallez S."/>
            <person name="Zhang Y."/>
            <person name="Obille A."/>
            <person name="Becker A."/>
            <person name="Abrahante J.E."/>
            <person name="Garbe J."/>
            <person name="Badalamenti J.P."/>
            <person name="Herman A."/>
            <person name="Mangelson H."/>
            <person name="Liachko I."/>
            <person name="Sullivan S."/>
            <person name="Sone E.D."/>
            <person name="Koren S."/>
            <person name="Silverstein K.A.T."/>
            <person name="Beckman K.B."/>
            <person name="Gohl D.M."/>
        </authorList>
    </citation>
    <scope>NUCLEOTIDE SEQUENCE</scope>
    <source>
        <strain evidence="4">Duluth1</strain>
        <tissue evidence="4">Whole animal</tissue>
    </source>
</reference>
<feature type="disulfide bond" evidence="2">
    <location>
        <begin position="31"/>
        <end position="41"/>
    </location>
</feature>
<comment type="caution">
    <text evidence="4">The sequence shown here is derived from an EMBL/GenBank/DDBJ whole genome shotgun (WGS) entry which is preliminary data.</text>
</comment>
<dbReference type="Pfam" id="PF00530">
    <property type="entry name" value="SRCR"/>
    <property type="match status" value="1"/>
</dbReference>
<comment type="caution">
    <text evidence="2">Lacks conserved residue(s) required for the propagation of feature annotation.</text>
</comment>
<reference evidence="4" key="2">
    <citation type="submission" date="2020-11" db="EMBL/GenBank/DDBJ databases">
        <authorList>
            <person name="McCartney M.A."/>
            <person name="Auch B."/>
            <person name="Kono T."/>
            <person name="Mallez S."/>
            <person name="Becker A."/>
            <person name="Gohl D.M."/>
            <person name="Silverstein K.A.T."/>
            <person name="Koren S."/>
            <person name="Bechman K.B."/>
            <person name="Herman A."/>
            <person name="Abrahante J.E."/>
            <person name="Garbe J."/>
        </authorList>
    </citation>
    <scope>NUCLEOTIDE SEQUENCE</scope>
    <source>
        <strain evidence="4">Duluth1</strain>
        <tissue evidence="4">Whole animal</tissue>
    </source>
</reference>
<keyword evidence="5" id="KW-1185">Reference proteome</keyword>
<gene>
    <name evidence="4" type="ORF">DPMN_042785</name>
</gene>
<keyword evidence="1 2" id="KW-1015">Disulfide bond</keyword>